<accession>A0AAV7QEL5</accession>
<name>A0AAV7QEL5_PLEWA</name>
<reference evidence="2" key="1">
    <citation type="journal article" date="2022" name="bioRxiv">
        <title>Sequencing and chromosome-scale assembly of the giantPleurodeles waltlgenome.</title>
        <authorList>
            <person name="Brown T."/>
            <person name="Elewa A."/>
            <person name="Iarovenko S."/>
            <person name="Subramanian E."/>
            <person name="Araus A.J."/>
            <person name="Petzold A."/>
            <person name="Susuki M."/>
            <person name="Suzuki K.-i.T."/>
            <person name="Hayashi T."/>
            <person name="Toyoda A."/>
            <person name="Oliveira C."/>
            <person name="Osipova E."/>
            <person name="Leigh N.D."/>
            <person name="Simon A."/>
            <person name="Yun M.H."/>
        </authorList>
    </citation>
    <scope>NUCLEOTIDE SEQUENCE</scope>
    <source>
        <strain evidence="2">20211129_DDA</strain>
        <tissue evidence="2">Liver</tissue>
    </source>
</reference>
<proteinExistence type="predicted"/>
<organism evidence="2 3">
    <name type="scientific">Pleurodeles waltl</name>
    <name type="common">Iberian ribbed newt</name>
    <dbReference type="NCBI Taxonomy" id="8319"/>
    <lineage>
        <taxon>Eukaryota</taxon>
        <taxon>Metazoa</taxon>
        <taxon>Chordata</taxon>
        <taxon>Craniata</taxon>
        <taxon>Vertebrata</taxon>
        <taxon>Euteleostomi</taxon>
        <taxon>Amphibia</taxon>
        <taxon>Batrachia</taxon>
        <taxon>Caudata</taxon>
        <taxon>Salamandroidea</taxon>
        <taxon>Salamandridae</taxon>
        <taxon>Pleurodelinae</taxon>
        <taxon>Pleurodeles</taxon>
    </lineage>
</organism>
<feature type="compositionally biased region" description="Basic and acidic residues" evidence="1">
    <location>
        <begin position="46"/>
        <end position="69"/>
    </location>
</feature>
<keyword evidence="3" id="KW-1185">Reference proteome</keyword>
<protein>
    <submittedName>
        <fullName evidence="2">Uncharacterized protein</fullName>
    </submittedName>
</protein>
<evidence type="ECO:0000313" key="2">
    <source>
        <dbReference type="EMBL" id="KAJ1137560.1"/>
    </source>
</evidence>
<dbReference type="Proteomes" id="UP001066276">
    <property type="component" value="Chromosome 6"/>
</dbReference>
<sequence>MENQGTIQEIDLEETLKAAREAASTHSKEWIPRQIRGEGAGEQPPQEEHIEEGHNEAARQEMDLAEEPKKHQRNARRGASWVHGDQAAYILHNPTSLGSGTPTGQAPVSENYKYSYFRYKAGEEEQRLFYESGSSEAAPKLT</sequence>
<dbReference type="AlphaFoldDB" id="A0AAV7QEL5"/>
<gene>
    <name evidence="2" type="ORF">NDU88_003958</name>
</gene>
<comment type="caution">
    <text evidence="2">The sequence shown here is derived from an EMBL/GenBank/DDBJ whole genome shotgun (WGS) entry which is preliminary data.</text>
</comment>
<feature type="region of interest" description="Disordered" evidence="1">
    <location>
        <begin position="18"/>
        <end position="81"/>
    </location>
</feature>
<evidence type="ECO:0000256" key="1">
    <source>
        <dbReference type="SAM" id="MobiDB-lite"/>
    </source>
</evidence>
<dbReference type="EMBL" id="JANPWB010000010">
    <property type="protein sequence ID" value="KAJ1137560.1"/>
    <property type="molecule type" value="Genomic_DNA"/>
</dbReference>
<evidence type="ECO:0000313" key="3">
    <source>
        <dbReference type="Proteomes" id="UP001066276"/>
    </source>
</evidence>